<dbReference type="AlphaFoldDB" id="A0A392QCV7"/>
<dbReference type="PANTHER" id="PTHR48475">
    <property type="entry name" value="RIBONUCLEASE H"/>
    <property type="match status" value="1"/>
</dbReference>
<sequence length="145" mass="16415">MTPVFQFLDTKKLSDDKKEAAKIKRRACAYVVLDGKLYRRGFSIPLQKCVDEGQVDYILNEIHEGMNGQHIGGRSLARKALRAGFYWPTMQTDAKEHVKKCDKCQKHSDMHLAPPIELKTLSSPWPFALWGMDLLGPFPTAPGQN</sequence>
<dbReference type="InterPro" id="IPR041588">
    <property type="entry name" value="Integrase_H2C2"/>
</dbReference>
<dbReference type="Proteomes" id="UP000265520">
    <property type="component" value="Unassembled WGS sequence"/>
</dbReference>
<name>A0A392QCV7_9FABA</name>
<evidence type="ECO:0000259" key="1">
    <source>
        <dbReference type="Pfam" id="PF17921"/>
    </source>
</evidence>
<feature type="non-terminal residue" evidence="2">
    <location>
        <position position="145"/>
    </location>
</feature>
<reference evidence="2 3" key="1">
    <citation type="journal article" date="2018" name="Front. Plant Sci.">
        <title>Red Clover (Trifolium pratense) and Zigzag Clover (T. medium) - A Picture of Genomic Similarities and Differences.</title>
        <authorList>
            <person name="Dluhosova J."/>
            <person name="Istvanek J."/>
            <person name="Nedelnik J."/>
            <person name="Repkova J."/>
        </authorList>
    </citation>
    <scope>NUCLEOTIDE SEQUENCE [LARGE SCALE GENOMIC DNA]</scope>
    <source>
        <strain evidence="3">cv. 10/8</strain>
        <tissue evidence="2">Leaf</tissue>
    </source>
</reference>
<dbReference type="PANTHER" id="PTHR48475:SF2">
    <property type="entry name" value="RIBONUCLEASE H"/>
    <property type="match status" value="1"/>
</dbReference>
<keyword evidence="3" id="KW-1185">Reference proteome</keyword>
<dbReference type="Gene3D" id="1.10.340.70">
    <property type="match status" value="1"/>
</dbReference>
<feature type="domain" description="Integrase zinc-binding" evidence="1">
    <location>
        <begin position="52"/>
        <end position="107"/>
    </location>
</feature>
<organism evidence="2 3">
    <name type="scientific">Trifolium medium</name>
    <dbReference type="NCBI Taxonomy" id="97028"/>
    <lineage>
        <taxon>Eukaryota</taxon>
        <taxon>Viridiplantae</taxon>
        <taxon>Streptophyta</taxon>
        <taxon>Embryophyta</taxon>
        <taxon>Tracheophyta</taxon>
        <taxon>Spermatophyta</taxon>
        <taxon>Magnoliopsida</taxon>
        <taxon>eudicotyledons</taxon>
        <taxon>Gunneridae</taxon>
        <taxon>Pentapetalae</taxon>
        <taxon>rosids</taxon>
        <taxon>fabids</taxon>
        <taxon>Fabales</taxon>
        <taxon>Fabaceae</taxon>
        <taxon>Papilionoideae</taxon>
        <taxon>50 kb inversion clade</taxon>
        <taxon>NPAAA clade</taxon>
        <taxon>Hologalegina</taxon>
        <taxon>IRL clade</taxon>
        <taxon>Trifolieae</taxon>
        <taxon>Trifolium</taxon>
    </lineage>
</organism>
<protein>
    <recommendedName>
        <fullName evidence="1">Integrase zinc-binding domain-containing protein</fullName>
    </recommendedName>
</protein>
<comment type="caution">
    <text evidence="2">The sequence shown here is derived from an EMBL/GenBank/DDBJ whole genome shotgun (WGS) entry which is preliminary data.</text>
</comment>
<dbReference type="Pfam" id="PF17921">
    <property type="entry name" value="Integrase_H2C2"/>
    <property type="match status" value="1"/>
</dbReference>
<proteinExistence type="predicted"/>
<accession>A0A392QCV7</accession>
<evidence type="ECO:0000313" key="3">
    <source>
        <dbReference type="Proteomes" id="UP000265520"/>
    </source>
</evidence>
<dbReference type="EMBL" id="LXQA010127866">
    <property type="protein sequence ID" value="MCI21978.1"/>
    <property type="molecule type" value="Genomic_DNA"/>
</dbReference>
<evidence type="ECO:0000313" key="2">
    <source>
        <dbReference type="EMBL" id="MCI21978.1"/>
    </source>
</evidence>